<gene>
    <name evidence="1" type="ORF">METZ01_LOCUS133540</name>
</gene>
<name>A0A381YUG8_9ZZZZ</name>
<dbReference type="AlphaFoldDB" id="A0A381YUG8"/>
<dbReference type="EMBL" id="UINC01019095">
    <property type="protein sequence ID" value="SVA80686.1"/>
    <property type="molecule type" value="Genomic_DNA"/>
</dbReference>
<sequence>MAFKPNPVLTLCSMQNWFITGSIPGKAESTRLTWLLGSAPNLVEDDEKSFDLDKTCAWTSKPIITSQFSFSPFMK</sequence>
<reference evidence="1" key="1">
    <citation type="submission" date="2018-05" db="EMBL/GenBank/DDBJ databases">
        <authorList>
            <person name="Lanie J.A."/>
            <person name="Ng W.-L."/>
            <person name="Kazmierczak K.M."/>
            <person name="Andrzejewski T.M."/>
            <person name="Davidsen T.M."/>
            <person name="Wayne K.J."/>
            <person name="Tettelin H."/>
            <person name="Glass J.I."/>
            <person name="Rusch D."/>
            <person name="Podicherti R."/>
            <person name="Tsui H.-C.T."/>
            <person name="Winkler M.E."/>
        </authorList>
    </citation>
    <scope>NUCLEOTIDE SEQUENCE</scope>
</reference>
<proteinExistence type="predicted"/>
<accession>A0A381YUG8</accession>
<protein>
    <submittedName>
        <fullName evidence="1">Uncharacterized protein</fullName>
    </submittedName>
</protein>
<evidence type="ECO:0000313" key="1">
    <source>
        <dbReference type="EMBL" id="SVA80686.1"/>
    </source>
</evidence>
<organism evidence="1">
    <name type="scientific">marine metagenome</name>
    <dbReference type="NCBI Taxonomy" id="408172"/>
    <lineage>
        <taxon>unclassified sequences</taxon>
        <taxon>metagenomes</taxon>
        <taxon>ecological metagenomes</taxon>
    </lineage>
</organism>